<feature type="region of interest" description="Disordered" evidence="13">
    <location>
        <begin position="14"/>
        <end position="49"/>
    </location>
</feature>
<comment type="caution">
    <text evidence="15">The sequence shown here is derived from an EMBL/GenBank/DDBJ whole genome shotgun (WGS) entry which is preliminary data.</text>
</comment>
<evidence type="ECO:0000256" key="11">
    <source>
        <dbReference type="ARBA" id="ARBA00048679"/>
    </source>
</evidence>
<sequence length="357" mass="39764">MVFFCLMRARRLTRRTSETESSEQSPHVEMSRGKGSKFTDPSSHEASGVRRLSIKELEHATSRFSPNNIIGEGRFGLVYKGLLEDGTIVAIKQRLHDPYQSFFQEVKNMGLIQHRHIVKLIGFCEDNHQQYLVLEYMPKGNVGSHLYDADGLPSGKLELRQRLSIALGAAKGLEFLHGLSTPIFHMHFRTSNVLLDENFTAKVADFGHSRLTAGNGAGPSSTIDCFLDPEMSMNMKNGVSEKCDVYAFGVFLLELISGQEAISKTMSESGMNLVEEAKRCCNISSFMDKMLGEKAVHVIQPMMEIALQCIDTGARRPTMSWVVIELELIQERKMSHHYSPGLGNGTAVVTLGSDLFK</sequence>
<evidence type="ECO:0000256" key="12">
    <source>
        <dbReference type="PROSITE-ProRule" id="PRU10141"/>
    </source>
</evidence>
<dbReference type="EC" id="2.7.11.1" evidence="2"/>
<evidence type="ECO:0000256" key="2">
    <source>
        <dbReference type="ARBA" id="ARBA00012513"/>
    </source>
</evidence>
<protein>
    <recommendedName>
        <fullName evidence="2">non-specific serine/threonine protein kinase</fullName>
        <ecNumber evidence="2">2.7.11.1</ecNumber>
    </recommendedName>
</protein>
<dbReference type="PANTHER" id="PTHR47982">
    <property type="entry name" value="PROLINE-RICH RECEPTOR-LIKE PROTEIN KINASE PERK4"/>
    <property type="match status" value="1"/>
</dbReference>
<dbReference type="AlphaFoldDB" id="A0AAV9CNA9"/>
<dbReference type="PIRSF" id="PIRSF000654">
    <property type="entry name" value="Integrin-linked_kinase"/>
    <property type="match status" value="1"/>
</dbReference>
<dbReference type="InterPro" id="IPR017441">
    <property type="entry name" value="Protein_kinase_ATP_BS"/>
</dbReference>
<evidence type="ECO:0000256" key="3">
    <source>
        <dbReference type="ARBA" id="ARBA00022527"/>
    </source>
</evidence>
<proteinExistence type="predicted"/>
<accession>A0AAV9CNA9</accession>
<gene>
    <name evidence="15" type="primary">ANX2</name>
    <name evidence="15" type="ORF">QJS10_CPB18g02119</name>
</gene>
<keyword evidence="9" id="KW-0472">Membrane</keyword>
<feature type="domain" description="Protein kinase" evidence="14">
    <location>
        <begin position="64"/>
        <end position="329"/>
    </location>
</feature>
<dbReference type="InterPro" id="IPR001245">
    <property type="entry name" value="Ser-Thr/Tyr_kinase_cat_dom"/>
</dbReference>
<evidence type="ECO:0000256" key="7">
    <source>
        <dbReference type="ARBA" id="ARBA00022840"/>
    </source>
</evidence>
<keyword evidence="8" id="KW-1133">Transmembrane helix</keyword>
<keyword evidence="15" id="KW-0418">Kinase</keyword>
<evidence type="ECO:0000256" key="4">
    <source>
        <dbReference type="ARBA" id="ARBA00022679"/>
    </source>
</evidence>
<keyword evidence="3" id="KW-0723">Serine/threonine-protein kinase</keyword>
<keyword evidence="5" id="KW-0812">Transmembrane</keyword>
<dbReference type="PROSITE" id="PS50011">
    <property type="entry name" value="PROTEIN_KINASE_DOM"/>
    <property type="match status" value="1"/>
</dbReference>
<keyword evidence="7 12" id="KW-0067">ATP-binding</keyword>
<evidence type="ECO:0000256" key="6">
    <source>
        <dbReference type="ARBA" id="ARBA00022741"/>
    </source>
</evidence>
<dbReference type="Gene3D" id="1.10.510.10">
    <property type="entry name" value="Transferase(Phosphotransferase) domain 1"/>
    <property type="match status" value="1"/>
</dbReference>
<dbReference type="InterPro" id="IPR011009">
    <property type="entry name" value="Kinase-like_dom_sf"/>
</dbReference>
<evidence type="ECO:0000313" key="15">
    <source>
        <dbReference type="EMBL" id="KAK1290563.1"/>
    </source>
</evidence>
<dbReference type="Proteomes" id="UP001180020">
    <property type="component" value="Unassembled WGS sequence"/>
</dbReference>
<evidence type="ECO:0000256" key="10">
    <source>
        <dbReference type="ARBA" id="ARBA00047899"/>
    </source>
</evidence>
<dbReference type="InterPro" id="IPR047117">
    <property type="entry name" value="PERK1-13-like"/>
</dbReference>
<dbReference type="GO" id="GO:0005524">
    <property type="term" value="F:ATP binding"/>
    <property type="evidence" value="ECO:0007669"/>
    <property type="project" value="UniProtKB-UniRule"/>
</dbReference>
<evidence type="ECO:0000313" key="16">
    <source>
        <dbReference type="Proteomes" id="UP001180020"/>
    </source>
</evidence>
<evidence type="ECO:0000256" key="8">
    <source>
        <dbReference type="ARBA" id="ARBA00022989"/>
    </source>
</evidence>
<reference evidence="15" key="2">
    <citation type="submission" date="2023-06" db="EMBL/GenBank/DDBJ databases">
        <authorList>
            <person name="Ma L."/>
            <person name="Liu K.-W."/>
            <person name="Li Z."/>
            <person name="Hsiao Y.-Y."/>
            <person name="Qi Y."/>
            <person name="Fu T."/>
            <person name="Tang G."/>
            <person name="Zhang D."/>
            <person name="Sun W.-H."/>
            <person name="Liu D.-K."/>
            <person name="Li Y."/>
            <person name="Chen G.-Z."/>
            <person name="Liu X.-D."/>
            <person name="Liao X.-Y."/>
            <person name="Jiang Y.-T."/>
            <person name="Yu X."/>
            <person name="Hao Y."/>
            <person name="Huang J."/>
            <person name="Zhao X.-W."/>
            <person name="Ke S."/>
            <person name="Chen Y.-Y."/>
            <person name="Wu W.-L."/>
            <person name="Hsu J.-L."/>
            <person name="Lin Y.-F."/>
            <person name="Huang M.-D."/>
            <person name="Li C.-Y."/>
            <person name="Huang L."/>
            <person name="Wang Z.-W."/>
            <person name="Zhao X."/>
            <person name="Zhong W.-Y."/>
            <person name="Peng D.-H."/>
            <person name="Ahmad S."/>
            <person name="Lan S."/>
            <person name="Zhang J.-S."/>
            <person name="Tsai W.-C."/>
            <person name="Van De Peer Y."/>
            <person name="Liu Z.-J."/>
        </authorList>
    </citation>
    <scope>NUCLEOTIDE SEQUENCE</scope>
    <source>
        <strain evidence="15">CP</strain>
        <tissue evidence="15">Leaves</tissue>
    </source>
</reference>
<organism evidence="15 16">
    <name type="scientific">Acorus calamus</name>
    <name type="common">Sweet flag</name>
    <dbReference type="NCBI Taxonomy" id="4465"/>
    <lineage>
        <taxon>Eukaryota</taxon>
        <taxon>Viridiplantae</taxon>
        <taxon>Streptophyta</taxon>
        <taxon>Embryophyta</taxon>
        <taxon>Tracheophyta</taxon>
        <taxon>Spermatophyta</taxon>
        <taxon>Magnoliopsida</taxon>
        <taxon>Liliopsida</taxon>
        <taxon>Acoraceae</taxon>
        <taxon>Acorus</taxon>
    </lineage>
</organism>
<dbReference type="PANTHER" id="PTHR47982:SF9">
    <property type="entry name" value="NON-SPECIFIC SERINE_THREONINE PROTEIN KINASE"/>
    <property type="match status" value="1"/>
</dbReference>
<dbReference type="Gene3D" id="3.30.200.20">
    <property type="entry name" value="Phosphorylase Kinase, domain 1"/>
    <property type="match status" value="1"/>
</dbReference>
<feature type="binding site" evidence="12">
    <location>
        <position position="92"/>
    </location>
    <ligand>
        <name>ATP</name>
        <dbReference type="ChEBI" id="CHEBI:30616"/>
    </ligand>
</feature>
<dbReference type="SUPFAM" id="SSF56112">
    <property type="entry name" value="Protein kinase-like (PK-like)"/>
    <property type="match status" value="1"/>
</dbReference>
<dbReference type="Pfam" id="PF07714">
    <property type="entry name" value="PK_Tyr_Ser-Thr"/>
    <property type="match status" value="1"/>
</dbReference>
<keyword evidence="16" id="KW-1185">Reference proteome</keyword>
<evidence type="ECO:0000256" key="9">
    <source>
        <dbReference type="ARBA" id="ARBA00023136"/>
    </source>
</evidence>
<keyword evidence="6 12" id="KW-0547">Nucleotide-binding</keyword>
<comment type="subcellular location">
    <subcellularLocation>
        <location evidence="1">Cell membrane</location>
        <topology evidence="1">Single-pass membrane protein</topology>
    </subcellularLocation>
</comment>
<comment type="catalytic activity">
    <reaction evidence="10">
        <text>L-threonyl-[protein] + ATP = O-phospho-L-threonyl-[protein] + ADP + H(+)</text>
        <dbReference type="Rhea" id="RHEA:46608"/>
        <dbReference type="Rhea" id="RHEA-COMP:11060"/>
        <dbReference type="Rhea" id="RHEA-COMP:11605"/>
        <dbReference type="ChEBI" id="CHEBI:15378"/>
        <dbReference type="ChEBI" id="CHEBI:30013"/>
        <dbReference type="ChEBI" id="CHEBI:30616"/>
        <dbReference type="ChEBI" id="CHEBI:61977"/>
        <dbReference type="ChEBI" id="CHEBI:456216"/>
        <dbReference type="EC" id="2.7.11.1"/>
    </reaction>
</comment>
<keyword evidence="4" id="KW-0808">Transferase</keyword>
<name>A0AAV9CNA9_ACOCL</name>
<keyword evidence="15" id="KW-0675">Receptor</keyword>
<comment type="catalytic activity">
    <reaction evidence="11">
        <text>L-seryl-[protein] + ATP = O-phospho-L-seryl-[protein] + ADP + H(+)</text>
        <dbReference type="Rhea" id="RHEA:17989"/>
        <dbReference type="Rhea" id="RHEA-COMP:9863"/>
        <dbReference type="Rhea" id="RHEA-COMP:11604"/>
        <dbReference type="ChEBI" id="CHEBI:15378"/>
        <dbReference type="ChEBI" id="CHEBI:29999"/>
        <dbReference type="ChEBI" id="CHEBI:30616"/>
        <dbReference type="ChEBI" id="CHEBI:83421"/>
        <dbReference type="ChEBI" id="CHEBI:456216"/>
        <dbReference type="EC" id="2.7.11.1"/>
    </reaction>
</comment>
<dbReference type="EMBL" id="JAUJYO010000018">
    <property type="protein sequence ID" value="KAK1290563.1"/>
    <property type="molecule type" value="Genomic_DNA"/>
</dbReference>
<evidence type="ECO:0000259" key="14">
    <source>
        <dbReference type="PROSITE" id="PS50011"/>
    </source>
</evidence>
<dbReference type="InterPro" id="IPR000719">
    <property type="entry name" value="Prot_kinase_dom"/>
</dbReference>
<reference evidence="15" key="1">
    <citation type="journal article" date="2023" name="Nat. Commun.">
        <title>Diploid and tetraploid genomes of Acorus and the evolution of monocots.</title>
        <authorList>
            <person name="Ma L."/>
            <person name="Liu K.W."/>
            <person name="Li Z."/>
            <person name="Hsiao Y.Y."/>
            <person name="Qi Y."/>
            <person name="Fu T."/>
            <person name="Tang G.D."/>
            <person name="Zhang D."/>
            <person name="Sun W.H."/>
            <person name="Liu D.K."/>
            <person name="Li Y."/>
            <person name="Chen G.Z."/>
            <person name="Liu X.D."/>
            <person name="Liao X.Y."/>
            <person name="Jiang Y.T."/>
            <person name="Yu X."/>
            <person name="Hao Y."/>
            <person name="Huang J."/>
            <person name="Zhao X.W."/>
            <person name="Ke S."/>
            <person name="Chen Y.Y."/>
            <person name="Wu W.L."/>
            <person name="Hsu J.L."/>
            <person name="Lin Y.F."/>
            <person name="Huang M.D."/>
            <person name="Li C.Y."/>
            <person name="Huang L."/>
            <person name="Wang Z.W."/>
            <person name="Zhao X."/>
            <person name="Zhong W.Y."/>
            <person name="Peng D.H."/>
            <person name="Ahmad S."/>
            <person name="Lan S."/>
            <person name="Zhang J.S."/>
            <person name="Tsai W.C."/>
            <person name="Van de Peer Y."/>
            <person name="Liu Z.J."/>
        </authorList>
    </citation>
    <scope>NUCLEOTIDE SEQUENCE</scope>
    <source>
        <strain evidence="15">CP</strain>
    </source>
</reference>
<dbReference type="GO" id="GO:0005886">
    <property type="term" value="C:plasma membrane"/>
    <property type="evidence" value="ECO:0007669"/>
    <property type="project" value="UniProtKB-SubCell"/>
</dbReference>
<evidence type="ECO:0000256" key="1">
    <source>
        <dbReference type="ARBA" id="ARBA00004162"/>
    </source>
</evidence>
<evidence type="ECO:0000256" key="5">
    <source>
        <dbReference type="ARBA" id="ARBA00022692"/>
    </source>
</evidence>
<dbReference type="GO" id="GO:0004674">
    <property type="term" value="F:protein serine/threonine kinase activity"/>
    <property type="evidence" value="ECO:0007669"/>
    <property type="project" value="UniProtKB-KW"/>
</dbReference>
<evidence type="ECO:0000256" key="13">
    <source>
        <dbReference type="SAM" id="MobiDB-lite"/>
    </source>
</evidence>
<dbReference type="PROSITE" id="PS00107">
    <property type="entry name" value="PROTEIN_KINASE_ATP"/>
    <property type="match status" value="1"/>
</dbReference>